<evidence type="ECO:0000313" key="5">
    <source>
        <dbReference type="Proteomes" id="UP000015101"/>
    </source>
</evidence>
<reference evidence="5" key="1">
    <citation type="submission" date="2012-12" db="EMBL/GenBank/DDBJ databases">
        <authorList>
            <person name="Hellsten U."/>
            <person name="Grimwood J."/>
            <person name="Chapman J.A."/>
            <person name="Shapiro H."/>
            <person name="Aerts A."/>
            <person name="Otillar R.P."/>
            <person name="Terry A.Y."/>
            <person name="Boore J.L."/>
            <person name="Simakov O."/>
            <person name="Marletaz F."/>
            <person name="Cho S.-J."/>
            <person name="Edsinger-Gonzales E."/>
            <person name="Havlak P."/>
            <person name="Kuo D.-H."/>
            <person name="Larsson T."/>
            <person name="Lv J."/>
            <person name="Arendt D."/>
            <person name="Savage R."/>
            <person name="Osoegawa K."/>
            <person name="de Jong P."/>
            <person name="Lindberg D.R."/>
            <person name="Seaver E.C."/>
            <person name="Weisblat D.A."/>
            <person name="Putnam N.H."/>
            <person name="Grigoriev I.V."/>
            <person name="Rokhsar D.S."/>
        </authorList>
    </citation>
    <scope>NUCLEOTIDE SEQUENCE</scope>
</reference>
<dbReference type="GeneID" id="20209007"/>
<dbReference type="HOGENOM" id="CLU_556997_0_0_1"/>
<dbReference type="Proteomes" id="UP000015101">
    <property type="component" value="Unassembled WGS sequence"/>
</dbReference>
<protein>
    <submittedName>
        <fullName evidence="3 4">Uncharacterized protein</fullName>
    </submittedName>
</protein>
<keyword evidence="2" id="KW-0472">Membrane</keyword>
<dbReference type="CTD" id="20209007"/>
<feature type="transmembrane region" description="Helical" evidence="2">
    <location>
        <begin position="435"/>
        <end position="459"/>
    </location>
</feature>
<feature type="region of interest" description="Disordered" evidence="1">
    <location>
        <begin position="213"/>
        <end position="305"/>
    </location>
</feature>
<accession>T1FJK8</accession>
<dbReference type="KEGG" id="hro:HELRODRAFT_183403"/>
<keyword evidence="5" id="KW-1185">Reference proteome</keyword>
<feature type="transmembrane region" description="Helical" evidence="2">
    <location>
        <begin position="49"/>
        <end position="72"/>
    </location>
</feature>
<sequence length="490" mass="57477">MTTSNELLEMIELNVLASRFKNEFTRKSLLFYATDIELFYVNQWSWNQFVFITIKSSLAIYSVISLTIMAAVKGARQLRFLTNFTYLIMTIYFVMSAFRVTRRVYVIRRRKREEAKRFMFLNEARDLHTYDTGTSDNSSRTSLTLKNINNSRNKNLSINRNEMELITSKDSRGKPKHQQNKYKPKNNHKDSKGSSESANLYVPHAKVRSLFGFKTVKKRKSPPEQNIIQTRPAANEPPTNILPKNKLMDNAKRQSSPENVSVKRTSPDNFPHLNNLQRDPKLPPDAGGGRRRTSPNLQKSNNRRDDITGIMHLSNTNSNYVLNDLERYLLYLEWFFRNVVYTEALIVTVGFYGVLIHINQQLPRLTLYDIHFHMLNVVFVFIDLFMSAHPIRFLHFVWIYLYSGAYILFTYFIFSVYGVVLYQNLVDWDKPYQTLFISLIYVFIASLIFHLFIWLLYCLRIAIYLKAKVGSTVEMNQVATEEQRRSRSSK</sequence>
<dbReference type="PANTHER" id="PTHR12242">
    <property type="entry name" value="OS02G0130600 PROTEIN-RELATED"/>
    <property type="match status" value="1"/>
</dbReference>
<feature type="compositionally biased region" description="Basic residues" evidence="1">
    <location>
        <begin position="174"/>
        <end position="186"/>
    </location>
</feature>
<evidence type="ECO:0000256" key="1">
    <source>
        <dbReference type="SAM" id="MobiDB-lite"/>
    </source>
</evidence>
<reference evidence="3 5" key="2">
    <citation type="journal article" date="2013" name="Nature">
        <title>Insights into bilaterian evolution from three spiralian genomes.</title>
        <authorList>
            <person name="Simakov O."/>
            <person name="Marletaz F."/>
            <person name="Cho S.J."/>
            <person name="Edsinger-Gonzales E."/>
            <person name="Havlak P."/>
            <person name="Hellsten U."/>
            <person name="Kuo D.H."/>
            <person name="Larsson T."/>
            <person name="Lv J."/>
            <person name="Arendt D."/>
            <person name="Savage R."/>
            <person name="Osoegawa K."/>
            <person name="de Jong P."/>
            <person name="Grimwood J."/>
            <person name="Chapman J.A."/>
            <person name="Shapiro H."/>
            <person name="Aerts A."/>
            <person name="Otillar R.P."/>
            <person name="Terry A.Y."/>
            <person name="Boore J.L."/>
            <person name="Grigoriev I.V."/>
            <person name="Lindberg D.R."/>
            <person name="Seaver E.C."/>
            <person name="Weisblat D.A."/>
            <person name="Putnam N.H."/>
            <person name="Rokhsar D.S."/>
        </authorList>
    </citation>
    <scope>NUCLEOTIDE SEQUENCE</scope>
</reference>
<dbReference type="RefSeq" id="XP_009010683.1">
    <property type="nucleotide sequence ID" value="XM_009012435.1"/>
</dbReference>
<dbReference type="InParanoid" id="T1FJK8"/>
<dbReference type="OrthoDB" id="419711at2759"/>
<evidence type="ECO:0000313" key="3">
    <source>
        <dbReference type="EMBL" id="ESO11228.1"/>
    </source>
</evidence>
<feature type="transmembrane region" description="Helical" evidence="2">
    <location>
        <begin position="370"/>
        <end position="388"/>
    </location>
</feature>
<feature type="compositionally biased region" description="Polar residues" evidence="1">
    <location>
        <begin position="253"/>
        <end position="277"/>
    </location>
</feature>
<dbReference type="EnsemblMetazoa" id="HelroT183403">
    <property type="protein sequence ID" value="HelroP183403"/>
    <property type="gene ID" value="HelroG183403"/>
</dbReference>
<feature type="transmembrane region" description="Helical" evidence="2">
    <location>
        <begin position="84"/>
        <end position="101"/>
    </location>
</feature>
<dbReference type="PANTHER" id="PTHR12242:SF45">
    <property type="entry name" value="MARVEL DOMAIN-CONTAINING PROTEIN"/>
    <property type="match status" value="1"/>
</dbReference>
<gene>
    <name evidence="4" type="primary">20209007</name>
    <name evidence="3" type="ORF">HELRODRAFT_183403</name>
</gene>
<evidence type="ECO:0000256" key="2">
    <source>
        <dbReference type="SAM" id="Phobius"/>
    </source>
</evidence>
<feature type="transmembrane region" description="Helical" evidence="2">
    <location>
        <begin position="400"/>
        <end position="423"/>
    </location>
</feature>
<proteinExistence type="predicted"/>
<feature type="compositionally biased region" description="Basic and acidic residues" evidence="1">
    <location>
        <begin position="161"/>
        <end position="173"/>
    </location>
</feature>
<keyword evidence="2" id="KW-1133">Transmembrane helix</keyword>
<feature type="transmembrane region" description="Helical" evidence="2">
    <location>
        <begin position="339"/>
        <end position="358"/>
    </location>
</feature>
<organism evidence="4 5">
    <name type="scientific">Helobdella robusta</name>
    <name type="common">Californian leech</name>
    <dbReference type="NCBI Taxonomy" id="6412"/>
    <lineage>
        <taxon>Eukaryota</taxon>
        <taxon>Metazoa</taxon>
        <taxon>Spiralia</taxon>
        <taxon>Lophotrochozoa</taxon>
        <taxon>Annelida</taxon>
        <taxon>Clitellata</taxon>
        <taxon>Hirudinea</taxon>
        <taxon>Rhynchobdellida</taxon>
        <taxon>Glossiphoniidae</taxon>
        <taxon>Helobdella</taxon>
    </lineage>
</organism>
<dbReference type="EMBL" id="AMQM01008747">
    <property type="status" value="NOT_ANNOTATED_CDS"/>
    <property type="molecule type" value="Genomic_DNA"/>
</dbReference>
<dbReference type="EMBL" id="KB095840">
    <property type="protein sequence ID" value="ESO11228.1"/>
    <property type="molecule type" value="Genomic_DNA"/>
</dbReference>
<name>T1FJK8_HELRO</name>
<dbReference type="AlphaFoldDB" id="T1FJK8"/>
<reference evidence="4" key="3">
    <citation type="submission" date="2015-06" db="UniProtKB">
        <authorList>
            <consortium name="EnsemblMetazoa"/>
        </authorList>
    </citation>
    <scope>IDENTIFICATION</scope>
</reference>
<dbReference type="GO" id="GO:0016020">
    <property type="term" value="C:membrane"/>
    <property type="evidence" value="ECO:0000318"/>
    <property type="project" value="GO_Central"/>
</dbReference>
<keyword evidence="2" id="KW-0812">Transmembrane</keyword>
<evidence type="ECO:0000313" key="4">
    <source>
        <dbReference type="EnsemblMetazoa" id="HelroP183403"/>
    </source>
</evidence>
<feature type="region of interest" description="Disordered" evidence="1">
    <location>
        <begin position="159"/>
        <end position="201"/>
    </location>
</feature>